<dbReference type="InterPro" id="IPR036908">
    <property type="entry name" value="RlpA-like_sf"/>
</dbReference>
<accession>A0A433QUS6</accession>
<dbReference type="AlphaFoldDB" id="A0A433QUS6"/>
<organism evidence="4 5">
    <name type="scientific">Jimgerdemannia flammicorona</name>
    <dbReference type="NCBI Taxonomy" id="994334"/>
    <lineage>
        <taxon>Eukaryota</taxon>
        <taxon>Fungi</taxon>
        <taxon>Fungi incertae sedis</taxon>
        <taxon>Mucoromycota</taxon>
        <taxon>Mucoromycotina</taxon>
        <taxon>Endogonomycetes</taxon>
        <taxon>Endogonales</taxon>
        <taxon>Endogonaceae</taxon>
        <taxon>Jimgerdemannia</taxon>
    </lineage>
</organism>
<comment type="caution">
    <text evidence="4">The sequence shown here is derived from an EMBL/GenBank/DDBJ whole genome shotgun (WGS) entry which is preliminary data.</text>
</comment>
<dbReference type="GO" id="GO:0042742">
    <property type="term" value="P:defense response to bacterium"/>
    <property type="evidence" value="ECO:0007669"/>
    <property type="project" value="InterPro"/>
</dbReference>
<name>A0A433QUS6_9FUNG</name>
<keyword evidence="5" id="KW-1185">Reference proteome</keyword>
<dbReference type="PANTHER" id="PTHR31836">
    <property type="match status" value="1"/>
</dbReference>
<evidence type="ECO:0000313" key="5">
    <source>
        <dbReference type="Proteomes" id="UP000274822"/>
    </source>
</evidence>
<feature type="chain" id="PRO_5019408616" evidence="2">
    <location>
        <begin position="21"/>
        <end position="167"/>
    </location>
</feature>
<proteinExistence type="predicted"/>
<dbReference type="PANTHER" id="PTHR31836:SF21">
    <property type="entry name" value="EXPANSIN-LIKE PROTEIN 7"/>
    <property type="match status" value="1"/>
</dbReference>
<evidence type="ECO:0000313" key="4">
    <source>
        <dbReference type="EMBL" id="RUS33561.1"/>
    </source>
</evidence>
<dbReference type="Gene3D" id="2.40.40.10">
    <property type="entry name" value="RlpA-like domain"/>
    <property type="match status" value="1"/>
</dbReference>
<dbReference type="InterPro" id="IPR001153">
    <property type="entry name" value="Barwin_dom"/>
</dbReference>
<evidence type="ECO:0000256" key="1">
    <source>
        <dbReference type="ARBA" id="ARBA00022729"/>
    </source>
</evidence>
<gene>
    <name evidence="4" type="ORF">BC938DRAFT_471121</name>
</gene>
<evidence type="ECO:0000259" key="3">
    <source>
        <dbReference type="Pfam" id="PF00967"/>
    </source>
</evidence>
<dbReference type="GO" id="GO:0050832">
    <property type="term" value="P:defense response to fungus"/>
    <property type="evidence" value="ECO:0007669"/>
    <property type="project" value="InterPro"/>
</dbReference>
<dbReference type="InterPro" id="IPR051477">
    <property type="entry name" value="Expansin_CellWall"/>
</dbReference>
<sequence length="167" mass="17949">MKLTFVAVAVILLSALLVSADGSYNSTILRKRSSILRKRITSSGKGKGTWYAGSDMADAACYGRNYKGKRLGDYTPKDSEMIGAVPGLSDNNYNLCFQCIQITNTKNSKTIIVRIVDECVGCGKGSVDLSKSAFTSLGVSLNVGVISIVWKTVTCPKNGKWNQNPPV</sequence>
<feature type="signal peptide" evidence="2">
    <location>
        <begin position="1"/>
        <end position="20"/>
    </location>
</feature>
<dbReference type="Proteomes" id="UP000274822">
    <property type="component" value="Unassembled WGS sequence"/>
</dbReference>
<protein>
    <submittedName>
        <fullName evidence="4">RlpA-like double-psi beta-barrel-protein domain-containing protein-containing protein</fullName>
    </submittedName>
</protein>
<dbReference type="SUPFAM" id="SSF50685">
    <property type="entry name" value="Barwin-like endoglucanases"/>
    <property type="match status" value="1"/>
</dbReference>
<reference evidence="4 5" key="1">
    <citation type="journal article" date="2018" name="New Phytol.">
        <title>Phylogenomics of Endogonaceae and evolution of mycorrhizas within Mucoromycota.</title>
        <authorList>
            <person name="Chang Y."/>
            <person name="Desiro A."/>
            <person name="Na H."/>
            <person name="Sandor L."/>
            <person name="Lipzen A."/>
            <person name="Clum A."/>
            <person name="Barry K."/>
            <person name="Grigoriev I.V."/>
            <person name="Martin F.M."/>
            <person name="Stajich J.E."/>
            <person name="Smith M.E."/>
            <person name="Bonito G."/>
            <person name="Spatafora J.W."/>
        </authorList>
    </citation>
    <scope>NUCLEOTIDE SEQUENCE [LARGE SCALE GENOMIC DNA]</scope>
    <source>
        <strain evidence="4 5">AD002</strain>
    </source>
</reference>
<feature type="domain" description="Barwin" evidence="3">
    <location>
        <begin position="94"/>
        <end position="155"/>
    </location>
</feature>
<dbReference type="EMBL" id="RBNJ01001103">
    <property type="protein sequence ID" value="RUS33561.1"/>
    <property type="molecule type" value="Genomic_DNA"/>
</dbReference>
<evidence type="ECO:0000256" key="2">
    <source>
        <dbReference type="SAM" id="SignalP"/>
    </source>
</evidence>
<dbReference type="CDD" id="cd22191">
    <property type="entry name" value="DPBB_RlpA_EXP_N-like"/>
    <property type="match status" value="1"/>
</dbReference>
<keyword evidence="1 2" id="KW-0732">Signal</keyword>
<dbReference type="Pfam" id="PF00967">
    <property type="entry name" value="Barwin"/>
    <property type="match status" value="1"/>
</dbReference>